<dbReference type="KEGG" id="crq:GCK72_022599"/>
<evidence type="ECO:0000313" key="2">
    <source>
        <dbReference type="Proteomes" id="UP000483820"/>
    </source>
</evidence>
<dbReference type="EMBL" id="WUAV01000006">
    <property type="protein sequence ID" value="KAF1746146.1"/>
    <property type="molecule type" value="Genomic_DNA"/>
</dbReference>
<reference evidence="1 2" key="1">
    <citation type="submission" date="2019-12" db="EMBL/GenBank/DDBJ databases">
        <title>Chromosome-level assembly of the Caenorhabditis remanei genome.</title>
        <authorList>
            <person name="Teterina A.A."/>
            <person name="Willis J.H."/>
            <person name="Phillips P.C."/>
        </authorList>
    </citation>
    <scope>NUCLEOTIDE SEQUENCE [LARGE SCALE GENOMIC DNA]</scope>
    <source>
        <strain evidence="1 2">PX506</strain>
        <tissue evidence="1">Whole organism</tissue>
    </source>
</reference>
<dbReference type="Proteomes" id="UP000483820">
    <property type="component" value="Chromosome X"/>
</dbReference>
<dbReference type="CTD" id="9827277"/>
<proteinExistence type="predicted"/>
<sequence length="85" mass="10105">MSKRKWTHKDSIVWSDEDSTMVSWMRLLQLGEDKCAKIAHIKKEKLKEPRMLFFIQQKLLFKKLSVEFAKEETEAKKARHGVAEK</sequence>
<dbReference type="AlphaFoldDB" id="A0A6A5FUG7"/>
<gene>
    <name evidence="1" type="ORF">GCK72_022599</name>
</gene>
<evidence type="ECO:0000313" key="1">
    <source>
        <dbReference type="EMBL" id="KAF1746146.1"/>
    </source>
</evidence>
<name>A0A6A5FUG7_CAERE</name>
<comment type="caution">
    <text evidence="1">The sequence shown here is derived from an EMBL/GenBank/DDBJ whole genome shotgun (WGS) entry which is preliminary data.</text>
</comment>
<dbReference type="RefSeq" id="XP_003095503.2">
    <property type="nucleotide sequence ID" value="XM_003095455.2"/>
</dbReference>
<accession>A0A6A5FUG7</accession>
<organism evidence="1 2">
    <name type="scientific">Caenorhabditis remanei</name>
    <name type="common">Caenorhabditis vulgaris</name>
    <dbReference type="NCBI Taxonomy" id="31234"/>
    <lineage>
        <taxon>Eukaryota</taxon>
        <taxon>Metazoa</taxon>
        <taxon>Ecdysozoa</taxon>
        <taxon>Nematoda</taxon>
        <taxon>Chromadorea</taxon>
        <taxon>Rhabditida</taxon>
        <taxon>Rhabditina</taxon>
        <taxon>Rhabditomorpha</taxon>
        <taxon>Rhabditoidea</taxon>
        <taxon>Rhabditidae</taxon>
        <taxon>Peloderinae</taxon>
        <taxon>Caenorhabditis</taxon>
    </lineage>
</organism>
<protein>
    <submittedName>
        <fullName evidence="1">Uncharacterized protein</fullName>
    </submittedName>
</protein>
<dbReference type="GeneID" id="9827277"/>